<dbReference type="InterPro" id="IPR036116">
    <property type="entry name" value="FN3_sf"/>
</dbReference>
<dbReference type="SUPFAM" id="SSF49373">
    <property type="entry name" value="Invasin/intimin cell-adhesion fragments"/>
    <property type="match status" value="1"/>
</dbReference>
<evidence type="ECO:0000313" key="4">
    <source>
        <dbReference type="Proteomes" id="UP001589562"/>
    </source>
</evidence>
<dbReference type="PROSITE" id="PS51257">
    <property type="entry name" value="PROKAR_LIPOPROTEIN"/>
    <property type="match status" value="1"/>
</dbReference>
<dbReference type="CDD" id="cd00063">
    <property type="entry name" value="FN3"/>
    <property type="match status" value="1"/>
</dbReference>
<reference evidence="3 4" key="1">
    <citation type="submission" date="2024-09" db="EMBL/GenBank/DDBJ databases">
        <authorList>
            <person name="Sun Q."/>
            <person name="Mori K."/>
        </authorList>
    </citation>
    <scope>NUCLEOTIDE SEQUENCE [LARGE SCALE GENOMIC DNA]</scope>
    <source>
        <strain evidence="3 4">CECT 8365</strain>
    </source>
</reference>
<sequence length="1443" mass="147344">MKKILLILLFAVFYTSVNAQCSITTTTNASALACGTAPVSACGGILYIGNGTNAMSLNMNADLDLTCLGAIQFIVRNNATLDFSGGNYDLKLASGSSVIFQSGSNINSGGSCSASDRIYIGGAVVANCNGSGSIPSFTDVIANGGINQAGILSGNQYICTYGTTTTTFSSTSSGGTWSSSNTSIASVNSSTGLVTAAGAGTATITYTRSGASATRNVYVANGPSSNAVVSGSTTLCQATIANYTATAVAGASSYTWSYGGSGATITPAANGLSASISFSSTATSGNLKVTTTNACGSAGGGNEVWITINPIITSAPVATSISGNLQCDYAEPRWNTVSNATGYYLDIATDSGFTNFVAGYNNYFVSGNNGSSPAYNLPAGVLYYRVRAYNNCTTTANSNTVSFQTTAPVGGSVSPAQTICAGNSPTSNLTLSGYTTTNTAIVKWQKASDIGFTSNVSDISETTNVLSIAKIGVLTTSTYFRAVVQNQFGSWCMSNSTPVLITVNNSISAASSTPTVCINTALTPITHTVIGFTGIGTVTGLPSGVSPSLSGNTLTISGTPTVSGTFNYTIPLTGGSCGGTRNATGTITVTAVPPTPGTINQPTNKCASTTGNTFSITSVPGATSYTWSVTGTGWAVTAGGTTASATITIGSGVGTVSVTATNACGTSSASTTGNITPNTAPTITAISSPSALCPGGSLNPSVPAVTNNGSAVTASGWEISTTSGGSTYTALSLPYTVAYADNGKNIRYYATNGCGRTNSNVVAIIVNNVPTVASISSPSALCPGGSLNPSAPAVTNNGSAVTASGWEISTTSGGSTYTALSLPYTVAYADNGKNIRYYATNGCGRTDSNVVAITVNPLPGTPTAIAATDATCSSFLANWNAATNVTGYYLDVSTVNNFSSILPDYNGLDIGLVSSYNVTGLTKKTTYFYRLRAYNSCSTSVSSNYIQIKTLDVPTAVISGTTNVCKNAASPIITFSNSENSPITVTYNINGGSNSTISVGANTTATVSVPTGNPGTFVYNLVSAVYQSVTGCLTSLSGSATVTVNPSPTPTFTTAPQVQTCAGEHMTYTTQSGQSNYIWTVSGVLNTDYRLIARGTSTNYDIVIEWLTAGSKTVTVNYNNSNGCNGASAATYATNVTVIDRGRVNGGAHICKGSPLPTLTLRNDAGNAPYPDSSLVLMWQYSDDLNNATWNDIPGTAGQISYTPTAFPGAFRTYQVILKSGICTKTSIESRINIDAFNAPTLGTTTYPTCSVATGSVVLTGLPSGNWTINQTGTTTATYTNTVANTTSYTVVGLPAGTYTFTVKEGNCTSDASAILNMTQVANIWDGTKWSKTGDATLPTAGDKIVFEGNYTVTSDISGCSCTVNSGNVIVNSGRTLTIKNEVTVNGGTLTFENNASLLQDVNTTVNTNVGPIIYKRNSQPMKNFDFTYWSSPVEGQTLYNLS</sequence>
<dbReference type="InterPro" id="IPR003961">
    <property type="entry name" value="FN3_dom"/>
</dbReference>
<dbReference type="Pfam" id="PF00041">
    <property type="entry name" value="fn3"/>
    <property type="match status" value="1"/>
</dbReference>
<proteinExistence type="predicted"/>
<dbReference type="InterPro" id="IPR045829">
    <property type="entry name" value="PKD_6"/>
</dbReference>
<comment type="caution">
    <text evidence="3">The sequence shown here is derived from an EMBL/GenBank/DDBJ whole genome shotgun (WGS) entry which is preliminary data.</text>
</comment>
<dbReference type="Pfam" id="PF02368">
    <property type="entry name" value="Big_2"/>
    <property type="match status" value="1"/>
</dbReference>
<keyword evidence="4" id="KW-1185">Reference proteome</keyword>
<evidence type="ECO:0000256" key="1">
    <source>
        <dbReference type="SAM" id="SignalP"/>
    </source>
</evidence>
<feature type="chain" id="PRO_5046279098" evidence="1">
    <location>
        <begin position="20"/>
        <end position="1443"/>
    </location>
</feature>
<dbReference type="EMBL" id="JBHMFE010000017">
    <property type="protein sequence ID" value="MFB9109521.1"/>
    <property type="molecule type" value="Genomic_DNA"/>
</dbReference>
<dbReference type="InterPro" id="IPR008964">
    <property type="entry name" value="Invasin/intimin_cell_adhesion"/>
</dbReference>
<gene>
    <name evidence="3" type="ORF">ACFFVK_13120</name>
</gene>
<dbReference type="InterPro" id="IPR003343">
    <property type="entry name" value="Big_2"/>
</dbReference>
<dbReference type="PROSITE" id="PS50853">
    <property type="entry name" value="FN3"/>
    <property type="match status" value="1"/>
</dbReference>
<protein>
    <submittedName>
        <fullName evidence="3">Ig-like domain-containing protein</fullName>
    </submittedName>
</protein>
<dbReference type="SUPFAM" id="SSF49265">
    <property type="entry name" value="Fibronectin type III"/>
    <property type="match status" value="1"/>
</dbReference>
<evidence type="ECO:0000259" key="2">
    <source>
        <dbReference type="PROSITE" id="PS50853"/>
    </source>
</evidence>
<evidence type="ECO:0000313" key="3">
    <source>
        <dbReference type="EMBL" id="MFB9109521.1"/>
    </source>
</evidence>
<keyword evidence="1" id="KW-0732">Signal</keyword>
<feature type="non-terminal residue" evidence="3">
    <location>
        <position position="1443"/>
    </location>
</feature>
<accession>A0ABV5HC95</accession>
<dbReference type="SMART" id="SM00060">
    <property type="entry name" value="FN3"/>
    <property type="match status" value="1"/>
</dbReference>
<name>A0ABV5HC95_9FLAO</name>
<dbReference type="RefSeq" id="WP_379680602.1">
    <property type="nucleotide sequence ID" value="NZ_JBHMFE010000017.1"/>
</dbReference>
<feature type="domain" description="Fibronectin type-III" evidence="2">
    <location>
        <begin position="861"/>
        <end position="953"/>
    </location>
</feature>
<dbReference type="Gene3D" id="2.60.40.1080">
    <property type="match status" value="1"/>
</dbReference>
<dbReference type="Pfam" id="PF19408">
    <property type="entry name" value="PKD_6"/>
    <property type="match status" value="2"/>
</dbReference>
<dbReference type="InterPro" id="IPR013783">
    <property type="entry name" value="Ig-like_fold"/>
</dbReference>
<feature type="signal peptide" evidence="1">
    <location>
        <begin position="1"/>
        <end position="19"/>
    </location>
</feature>
<dbReference type="Proteomes" id="UP001589562">
    <property type="component" value="Unassembled WGS sequence"/>
</dbReference>
<dbReference type="Gene3D" id="2.60.40.10">
    <property type="entry name" value="Immunoglobulins"/>
    <property type="match status" value="3"/>
</dbReference>
<organism evidence="3 4">
    <name type="scientific">Flavobacterium gyeonganense</name>
    <dbReference type="NCBI Taxonomy" id="1310418"/>
    <lineage>
        <taxon>Bacteria</taxon>
        <taxon>Pseudomonadati</taxon>
        <taxon>Bacteroidota</taxon>
        <taxon>Flavobacteriia</taxon>
        <taxon>Flavobacteriales</taxon>
        <taxon>Flavobacteriaceae</taxon>
        <taxon>Flavobacterium</taxon>
    </lineage>
</organism>